<keyword evidence="2" id="KW-1185">Reference proteome</keyword>
<sequence length="137" mass="15245">MGARDDSRDRGLFVLRGRLFPGRESFRSVRRVDYKGVTRPAGLHQSSGKSEFKSFEPKLTPDPGPPIPDDPSARSVTTSKLFPETSDTTTTAPTETPIRRKTDDQAERVVSFGHLCANKRHIEIPCTLCQVIMTDTN</sequence>
<accession>A0ACC2F6M3</accession>
<reference evidence="1" key="1">
    <citation type="submission" date="2021-05" db="EMBL/GenBank/DDBJ databases">
        <authorList>
            <person name="Pan Q."/>
            <person name="Jouanno E."/>
            <person name="Zahm M."/>
            <person name="Klopp C."/>
            <person name="Cabau C."/>
            <person name="Louis A."/>
            <person name="Berthelot C."/>
            <person name="Parey E."/>
            <person name="Roest Crollius H."/>
            <person name="Montfort J."/>
            <person name="Robinson-Rechavi M."/>
            <person name="Bouchez O."/>
            <person name="Lampietro C."/>
            <person name="Lopez Roques C."/>
            <person name="Donnadieu C."/>
            <person name="Postlethwait J."/>
            <person name="Bobe J."/>
            <person name="Dillon D."/>
            <person name="Chandos A."/>
            <person name="von Hippel F."/>
            <person name="Guiguen Y."/>
        </authorList>
    </citation>
    <scope>NUCLEOTIDE SEQUENCE</scope>
    <source>
        <strain evidence="1">YG-Jan2019</strain>
    </source>
</reference>
<evidence type="ECO:0000313" key="2">
    <source>
        <dbReference type="Proteomes" id="UP001157502"/>
    </source>
</evidence>
<dbReference type="Proteomes" id="UP001157502">
    <property type="component" value="Chromosome 33"/>
</dbReference>
<comment type="caution">
    <text evidence="1">The sequence shown here is derived from an EMBL/GenBank/DDBJ whole genome shotgun (WGS) entry which is preliminary data.</text>
</comment>
<name>A0ACC2F6M3_DALPE</name>
<dbReference type="EMBL" id="CM055760">
    <property type="protein sequence ID" value="KAJ7986957.1"/>
    <property type="molecule type" value="Genomic_DNA"/>
</dbReference>
<proteinExistence type="predicted"/>
<organism evidence="1 2">
    <name type="scientific">Dallia pectoralis</name>
    <name type="common">Alaska blackfish</name>
    <dbReference type="NCBI Taxonomy" id="75939"/>
    <lineage>
        <taxon>Eukaryota</taxon>
        <taxon>Metazoa</taxon>
        <taxon>Chordata</taxon>
        <taxon>Craniata</taxon>
        <taxon>Vertebrata</taxon>
        <taxon>Euteleostomi</taxon>
        <taxon>Actinopterygii</taxon>
        <taxon>Neopterygii</taxon>
        <taxon>Teleostei</taxon>
        <taxon>Protacanthopterygii</taxon>
        <taxon>Esociformes</taxon>
        <taxon>Umbridae</taxon>
        <taxon>Dallia</taxon>
    </lineage>
</organism>
<evidence type="ECO:0000313" key="1">
    <source>
        <dbReference type="EMBL" id="KAJ7986957.1"/>
    </source>
</evidence>
<protein>
    <submittedName>
        <fullName evidence="1">Uncharacterized protein</fullName>
    </submittedName>
</protein>
<gene>
    <name evidence="1" type="ORF">DPEC_G00333760</name>
</gene>